<evidence type="ECO:0000256" key="4">
    <source>
        <dbReference type="ARBA" id="ARBA00022679"/>
    </source>
</evidence>
<organism evidence="11 12">
    <name type="scientific">Pedosphaera parvula (strain Ellin514)</name>
    <dbReference type="NCBI Taxonomy" id="320771"/>
    <lineage>
        <taxon>Bacteria</taxon>
        <taxon>Pseudomonadati</taxon>
        <taxon>Verrucomicrobiota</taxon>
        <taxon>Pedosphaerae</taxon>
        <taxon>Pedosphaerales</taxon>
        <taxon>Pedosphaeraceae</taxon>
        <taxon>Pedosphaera</taxon>
    </lineage>
</organism>
<feature type="transmembrane region" description="Helical" evidence="9">
    <location>
        <begin position="20"/>
        <end position="50"/>
    </location>
</feature>
<reference evidence="11 12" key="1">
    <citation type="journal article" date="2011" name="J. Bacteriol.">
        <title>Genome sequence of 'Pedosphaera parvula' Ellin514, an aerobic Verrucomicrobial isolate from pasture soil.</title>
        <authorList>
            <person name="Kant R."/>
            <person name="van Passel M.W."/>
            <person name="Sangwan P."/>
            <person name="Palva A."/>
            <person name="Lucas S."/>
            <person name="Copeland A."/>
            <person name="Lapidus A."/>
            <person name="Glavina Del Rio T."/>
            <person name="Dalin E."/>
            <person name="Tice H."/>
            <person name="Bruce D."/>
            <person name="Goodwin L."/>
            <person name="Pitluck S."/>
            <person name="Chertkov O."/>
            <person name="Larimer F.W."/>
            <person name="Land M.L."/>
            <person name="Hauser L."/>
            <person name="Brettin T.S."/>
            <person name="Detter J.C."/>
            <person name="Han S."/>
            <person name="de Vos W.M."/>
            <person name="Janssen P.H."/>
            <person name="Smidt H."/>
        </authorList>
    </citation>
    <scope>NUCLEOTIDE SEQUENCE [LARGE SCALE GENOMIC DNA]</scope>
    <source>
        <strain evidence="11 12">Ellin514</strain>
    </source>
</reference>
<feature type="transmembrane region" description="Helical" evidence="9">
    <location>
        <begin position="87"/>
        <end position="106"/>
    </location>
</feature>
<name>B9XP72_PEDPL</name>
<evidence type="ECO:0000256" key="7">
    <source>
        <dbReference type="ARBA" id="ARBA00023136"/>
    </source>
</evidence>
<dbReference type="PANTHER" id="PTHR38686:SF1">
    <property type="entry name" value="APOLIPOPROTEIN N-ACYLTRANSFERASE"/>
    <property type="match status" value="1"/>
</dbReference>
<feature type="transmembrane region" description="Helical" evidence="9">
    <location>
        <begin position="154"/>
        <end position="178"/>
    </location>
</feature>
<dbReference type="Proteomes" id="UP000003688">
    <property type="component" value="Unassembled WGS sequence"/>
</dbReference>
<evidence type="ECO:0000256" key="3">
    <source>
        <dbReference type="ARBA" id="ARBA00022475"/>
    </source>
</evidence>
<dbReference type="RefSeq" id="WP_007417608.1">
    <property type="nucleotide sequence ID" value="NZ_ABOX02000045.1"/>
</dbReference>
<evidence type="ECO:0000313" key="12">
    <source>
        <dbReference type="Proteomes" id="UP000003688"/>
    </source>
</evidence>
<keyword evidence="11" id="KW-0449">Lipoprotein</keyword>
<evidence type="ECO:0000256" key="8">
    <source>
        <dbReference type="ARBA" id="ARBA00023315"/>
    </source>
</evidence>
<comment type="similarity">
    <text evidence="2">Belongs to the CN hydrolase family. Apolipoprotein N-acyltransferase subfamily.</text>
</comment>
<sequence precursor="true">MTHPASQPNTAPPTIPQTLALAVLAVVSFQLAYSFAACTALMALFAYSLFELSRSHSSRFTFYLGLGVGLAAYAPQLSFFWNIFGPAAIALWLVLSFWLATFLLLSRMARVHFGTIPATLLIPFLWTGLEYFRSELYYLKFSWMNIGYAFSSNVPMAFLHFTGIYGIGFLLMAAIALTSLLKGKTLFLTRLAMFTVFAIALNQPRPSQAALDPAKQLSVAGVQLEFPSEKEAVFHLNKLFKSHPDAQLFVLSEYTFNGPVPQIIMEWCREHKRHLIIGAKDPVSADDFNDTAFVINPSGEIIFRQGKSVPIQFFKDGLPAKEQNLWNSPWGKIGICICYDLSYSRVTDGLIRLGAQAIIVPTMDLVDWGRHQHELHARVAPIRAAEYAVPIFRLASSGISQSVCRTGEVLASAPMPGEGAILACTLDLGRPGTLPLDRLIAPISVGIATIAIFGLLFASFRRRNVSA</sequence>
<dbReference type="Pfam" id="PF00795">
    <property type="entry name" value="CN_hydrolase"/>
    <property type="match status" value="1"/>
</dbReference>
<evidence type="ECO:0000256" key="5">
    <source>
        <dbReference type="ARBA" id="ARBA00022692"/>
    </source>
</evidence>
<dbReference type="SUPFAM" id="SSF56317">
    <property type="entry name" value="Carbon-nitrogen hydrolase"/>
    <property type="match status" value="1"/>
</dbReference>
<evidence type="ECO:0000256" key="2">
    <source>
        <dbReference type="ARBA" id="ARBA00010065"/>
    </source>
</evidence>
<evidence type="ECO:0000256" key="9">
    <source>
        <dbReference type="SAM" id="Phobius"/>
    </source>
</evidence>
<keyword evidence="4 11" id="KW-0808">Transferase</keyword>
<dbReference type="STRING" id="320771.Cflav_PD1262"/>
<dbReference type="CDD" id="cd07197">
    <property type="entry name" value="nitrilase"/>
    <property type="match status" value="1"/>
</dbReference>
<dbReference type="OrthoDB" id="182713at2"/>
<dbReference type="Gene3D" id="3.60.110.10">
    <property type="entry name" value="Carbon-nitrogen hydrolase"/>
    <property type="match status" value="1"/>
</dbReference>
<feature type="transmembrane region" description="Helical" evidence="9">
    <location>
        <begin position="113"/>
        <end position="134"/>
    </location>
</feature>
<evidence type="ECO:0000256" key="6">
    <source>
        <dbReference type="ARBA" id="ARBA00022989"/>
    </source>
</evidence>
<evidence type="ECO:0000256" key="1">
    <source>
        <dbReference type="ARBA" id="ARBA00004651"/>
    </source>
</evidence>
<dbReference type="GO" id="GO:0042158">
    <property type="term" value="P:lipoprotein biosynthetic process"/>
    <property type="evidence" value="ECO:0007669"/>
    <property type="project" value="InterPro"/>
</dbReference>
<protein>
    <submittedName>
        <fullName evidence="11">Apolipoprotein N-acyltransferase-like protein</fullName>
    </submittedName>
</protein>
<keyword evidence="12" id="KW-1185">Reference proteome</keyword>
<dbReference type="AlphaFoldDB" id="B9XP72"/>
<proteinExistence type="inferred from homology"/>
<evidence type="ECO:0000313" key="11">
    <source>
        <dbReference type="EMBL" id="EEF58323.1"/>
    </source>
</evidence>
<feature type="domain" description="CN hydrolase" evidence="10">
    <location>
        <begin position="217"/>
        <end position="428"/>
    </location>
</feature>
<dbReference type="PROSITE" id="PS50263">
    <property type="entry name" value="CN_HYDROLASE"/>
    <property type="match status" value="1"/>
</dbReference>
<feature type="transmembrane region" description="Helical" evidence="9">
    <location>
        <begin position="62"/>
        <end position="81"/>
    </location>
</feature>
<dbReference type="GO" id="GO:0005886">
    <property type="term" value="C:plasma membrane"/>
    <property type="evidence" value="ECO:0007669"/>
    <property type="project" value="UniProtKB-SubCell"/>
</dbReference>
<keyword evidence="3" id="KW-1003">Cell membrane</keyword>
<evidence type="ECO:0000259" key="10">
    <source>
        <dbReference type="PROSITE" id="PS50263"/>
    </source>
</evidence>
<gene>
    <name evidence="11" type="ORF">Cflav_PD1262</name>
</gene>
<keyword evidence="7 9" id="KW-0472">Membrane</keyword>
<dbReference type="InterPro" id="IPR003010">
    <property type="entry name" value="C-N_Hydrolase"/>
</dbReference>
<accession>B9XP72</accession>
<dbReference type="InterPro" id="IPR004563">
    <property type="entry name" value="Apolipo_AcylTrfase"/>
</dbReference>
<dbReference type="InterPro" id="IPR036526">
    <property type="entry name" value="C-N_Hydrolase_sf"/>
</dbReference>
<feature type="transmembrane region" description="Helical" evidence="9">
    <location>
        <begin position="185"/>
        <end position="201"/>
    </location>
</feature>
<keyword evidence="8 11" id="KW-0012">Acyltransferase</keyword>
<keyword evidence="5 9" id="KW-0812">Transmembrane</keyword>
<dbReference type="EMBL" id="ABOX02000045">
    <property type="protein sequence ID" value="EEF58323.1"/>
    <property type="molecule type" value="Genomic_DNA"/>
</dbReference>
<dbReference type="GO" id="GO:0016410">
    <property type="term" value="F:N-acyltransferase activity"/>
    <property type="evidence" value="ECO:0007669"/>
    <property type="project" value="InterPro"/>
</dbReference>
<dbReference type="PANTHER" id="PTHR38686">
    <property type="entry name" value="APOLIPOPROTEIN N-ACYLTRANSFERASE"/>
    <property type="match status" value="1"/>
</dbReference>
<comment type="caution">
    <text evidence="11">The sequence shown here is derived from an EMBL/GenBank/DDBJ whole genome shotgun (WGS) entry which is preliminary data.</text>
</comment>
<keyword evidence="6 9" id="KW-1133">Transmembrane helix</keyword>
<comment type="subcellular location">
    <subcellularLocation>
        <location evidence="1">Cell membrane</location>
        <topology evidence="1">Multi-pass membrane protein</topology>
    </subcellularLocation>
</comment>
<feature type="transmembrane region" description="Helical" evidence="9">
    <location>
        <begin position="439"/>
        <end position="460"/>
    </location>
</feature>